<dbReference type="InterPro" id="IPR003208">
    <property type="entry name" value="Dehydtase/Dehydtase_re"/>
</dbReference>
<proteinExistence type="predicted"/>
<sequence length="117" mass="12966">MANDLERPTIVIGSIDRDGLGTEWLKPLLNGIEEEQIPFSLQSIAVKDTVSRAYQAALASRLSVGIAYDNKRYVIHYKNLPEQEPLFDVTVVDAKQLRTLGANAARLVKGIPFKNLS</sequence>
<dbReference type="Pfam" id="PF02288">
    <property type="entry name" value="Dehydratase_MU"/>
    <property type="match status" value="1"/>
</dbReference>
<evidence type="ECO:0000313" key="2">
    <source>
        <dbReference type="Proteomes" id="UP000297348"/>
    </source>
</evidence>
<evidence type="ECO:0000313" key="1">
    <source>
        <dbReference type="EMBL" id="TGD20359.1"/>
    </source>
</evidence>
<dbReference type="Gene3D" id="3.40.50.10150">
    <property type="entry name" value="B12-dependent dehydatase associated subunit"/>
    <property type="match status" value="1"/>
</dbReference>
<protein>
    <submittedName>
        <fullName evidence="1">Propanediol dehydratase</fullName>
    </submittedName>
</protein>
<name>A0A4Z0JEE4_9LACO</name>
<dbReference type="RefSeq" id="WP_135366929.1">
    <property type="nucleotide sequence ID" value="NZ_RKLX01000001.1"/>
</dbReference>
<dbReference type="PIRSF" id="PIRSF011503">
    <property type="entry name" value="DdrB_PduH"/>
    <property type="match status" value="1"/>
</dbReference>
<comment type="caution">
    <text evidence="1">The sequence shown here is derived from an EMBL/GenBank/DDBJ whole genome shotgun (WGS) entry which is preliminary data.</text>
</comment>
<dbReference type="InterPro" id="IPR010254">
    <property type="entry name" value="B12-dep_deHydtase_bsu"/>
</dbReference>
<reference evidence="1 2" key="1">
    <citation type="submission" date="2018-10" db="EMBL/GenBank/DDBJ databases">
        <title>Lactobacillus sp. R7 and Lactobacillus sp. R19 isolated from fermented mustard green product of Taiwan.</title>
        <authorList>
            <person name="Lin S.-T."/>
        </authorList>
    </citation>
    <scope>NUCLEOTIDE SEQUENCE [LARGE SCALE GENOMIC DNA]</scope>
    <source>
        <strain evidence="1 2">BCRC 81129</strain>
    </source>
</reference>
<dbReference type="OrthoDB" id="308037at2"/>
<organism evidence="1 2">
    <name type="scientific">Levilactobacillus suantsaiihabitans</name>
    <dbReference type="NCBI Taxonomy" id="2487722"/>
    <lineage>
        <taxon>Bacteria</taxon>
        <taxon>Bacillati</taxon>
        <taxon>Bacillota</taxon>
        <taxon>Bacilli</taxon>
        <taxon>Lactobacillales</taxon>
        <taxon>Lactobacillaceae</taxon>
        <taxon>Levilactobacillus</taxon>
    </lineage>
</organism>
<gene>
    <name evidence="1" type="ORF">EGT51_00995</name>
</gene>
<dbReference type="SUPFAM" id="SSF52968">
    <property type="entry name" value="B12-dependent dehydatase associated subunit"/>
    <property type="match status" value="1"/>
</dbReference>
<accession>A0A4Z0JEE4</accession>
<dbReference type="AlphaFoldDB" id="A0A4Z0JEE4"/>
<dbReference type="EMBL" id="RKLX01000001">
    <property type="protein sequence ID" value="TGD20359.1"/>
    <property type="molecule type" value="Genomic_DNA"/>
</dbReference>
<keyword evidence="2" id="KW-1185">Reference proteome</keyword>
<dbReference type="InterPro" id="IPR009192">
    <property type="entry name" value="Diol/glycerol_deHydtase_re_ssu"/>
</dbReference>
<dbReference type="Proteomes" id="UP000297348">
    <property type="component" value="Unassembled WGS sequence"/>
</dbReference>